<evidence type="ECO:0000313" key="2">
    <source>
        <dbReference type="EMBL" id="RPA99263.1"/>
    </source>
</evidence>
<feature type="transmembrane region" description="Helical" evidence="1">
    <location>
        <begin position="12"/>
        <end position="36"/>
    </location>
</feature>
<proteinExistence type="predicted"/>
<keyword evidence="1" id="KW-0472">Membrane</keyword>
<keyword evidence="1" id="KW-1133">Transmembrane helix</keyword>
<keyword evidence="3" id="KW-1185">Reference proteome</keyword>
<accession>A0A3N4JLZ6</accession>
<evidence type="ECO:0000313" key="3">
    <source>
        <dbReference type="Proteomes" id="UP000276215"/>
    </source>
</evidence>
<protein>
    <submittedName>
        <fullName evidence="2">Uncharacterized protein</fullName>
    </submittedName>
</protein>
<evidence type="ECO:0000256" key="1">
    <source>
        <dbReference type="SAM" id="Phobius"/>
    </source>
</evidence>
<organism evidence="2 3">
    <name type="scientific">Choiromyces venosus 120613-1</name>
    <dbReference type="NCBI Taxonomy" id="1336337"/>
    <lineage>
        <taxon>Eukaryota</taxon>
        <taxon>Fungi</taxon>
        <taxon>Dikarya</taxon>
        <taxon>Ascomycota</taxon>
        <taxon>Pezizomycotina</taxon>
        <taxon>Pezizomycetes</taxon>
        <taxon>Pezizales</taxon>
        <taxon>Tuberaceae</taxon>
        <taxon>Choiromyces</taxon>
    </lineage>
</organism>
<sequence>MRGLILAILPTLLSSIICPLVEILIGSLAGIVLVALMDLRARVQNTNGVSIEHLTKMLCRFPDSKECDRLVASACKKYFDCQKSSAGKNTRRRTATGS</sequence>
<name>A0A3N4JLZ6_9PEZI</name>
<dbReference type="Proteomes" id="UP000276215">
    <property type="component" value="Unassembled WGS sequence"/>
</dbReference>
<dbReference type="AlphaFoldDB" id="A0A3N4JLZ6"/>
<dbReference type="EMBL" id="ML120388">
    <property type="protein sequence ID" value="RPA99263.1"/>
    <property type="molecule type" value="Genomic_DNA"/>
</dbReference>
<keyword evidence="1" id="KW-0812">Transmembrane</keyword>
<reference evidence="2 3" key="1">
    <citation type="journal article" date="2018" name="Nat. Ecol. Evol.">
        <title>Pezizomycetes genomes reveal the molecular basis of ectomycorrhizal truffle lifestyle.</title>
        <authorList>
            <person name="Murat C."/>
            <person name="Payen T."/>
            <person name="Noel B."/>
            <person name="Kuo A."/>
            <person name="Morin E."/>
            <person name="Chen J."/>
            <person name="Kohler A."/>
            <person name="Krizsan K."/>
            <person name="Balestrini R."/>
            <person name="Da Silva C."/>
            <person name="Montanini B."/>
            <person name="Hainaut M."/>
            <person name="Levati E."/>
            <person name="Barry K.W."/>
            <person name="Belfiori B."/>
            <person name="Cichocki N."/>
            <person name="Clum A."/>
            <person name="Dockter R.B."/>
            <person name="Fauchery L."/>
            <person name="Guy J."/>
            <person name="Iotti M."/>
            <person name="Le Tacon F."/>
            <person name="Lindquist E.A."/>
            <person name="Lipzen A."/>
            <person name="Malagnac F."/>
            <person name="Mello A."/>
            <person name="Molinier V."/>
            <person name="Miyauchi S."/>
            <person name="Poulain J."/>
            <person name="Riccioni C."/>
            <person name="Rubini A."/>
            <person name="Sitrit Y."/>
            <person name="Splivallo R."/>
            <person name="Traeger S."/>
            <person name="Wang M."/>
            <person name="Zifcakova L."/>
            <person name="Wipf D."/>
            <person name="Zambonelli A."/>
            <person name="Paolocci F."/>
            <person name="Nowrousian M."/>
            <person name="Ottonello S."/>
            <person name="Baldrian P."/>
            <person name="Spatafora J.W."/>
            <person name="Henrissat B."/>
            <person name="Nagy L.G."/>
            <person name="Aury J.M."/>
            <person name="Wincker P."/>
            <person name="Grigoriev I.V."/>
            <person name="Bonfante P."/>
            <person name="Martin F.M."/>
        </authorList>
    </citation>
    <scope>NUCLEOTIDE SEQUENCE [LARGE SCALE GENOMIC DNA]</scope>
    <source>
        <strain evidence="2 3">120613-1</strain>
    </source>
</reference>
<gene>
    <name evidence="2" type="ORF">L873DRAFT_1806753</name>
</gene>